<protein>
    <submittedName>
        <fullName evidence="3">Uncharacterized protein</fullName>
    </submittedName>
</protein>
<feature type="coiled-coil region" evidence="1">
    <location>
        <begin position="2321"/>
        <end position="2348"/>
    </location>
</feature>
<dbReference type="GO" id="GO:0005856">
    <property type="term" value="C:cytoskeleton"/>
    <property type="evidence" value="ECO:0007669"/>
    <property type="project" value="TreeGrafter"/>
</dbReference>
<feature type="coiled-coil region" evidence="1">
    <location>
        <begin position="1240"/>
        <end position="1357"/>
    </location>
</feature>
<feature type="coiled-coil region" evidence="1">
    <location>
        <begin position="1017"/>
        <end position="1211"/>
    </location>
</feature>
<dbReference type="Proteomes" id="UP000075880">
    <property type="component" value="Unassembled WGS sequence"/>
</dbReference>
<feature type="coiled-coil region" evidence="1">
    <location>
        <begin position="1782"/>
        <end position="1884"/>
    </location>
</feature>
<feature type="coiled-coil region" evidence="1">
    <location>
        <begin position="2263"/>
        <end position="2290"/>
    </location>
</feature>
<feature type="coiled-coil region" evidence="1">
    <location>
        <begin position="2403"/>
        <end position="2430"/>
    </location>
</feature>
<sequence length="2562" mass="293972">MYSNFLLKFRHINHLPGTINFFSFPTRDEKPATMSSSKSDVGDAPEMLELQSSFNEQQAKITALREIIRQTEVVNDMKNATAQEKVKNIAQRLTHFKTKVTTSRLNRANSANSASHPSNADLHVKLPDDRTDMANPYFQRGRSESSSIEKCSLLRQQIEKNRLKMAERESCKREIEEKVIEIKHKLETTQQTLEKSTEHDRTRSCIDGLDTLTSDGTIQHLHDKFNRPEVSINQSVHFVDTSRSSSLAYDSWQESELLFKKDISQHSTTFPEAVITQNNDLSEHEIKALKESLQEKSSIIDGQLQMISQLVNNLTRFDSTRSDDTNKGIALVTELQCIQLELLKKNHKLSMEEAENHLLHSYGYDPVVKITETLNQIRNEKAHQKLLEESSGEVIKEAGNINLRSALEKITSLEQTIATQDVEMEKLNHQMTDLRQSLEEKTIELNVMTANVSVLQEKLKNSAPKPLFSSSANEEFKTEISKLKQQLDESNKTMIKCKLRIKQLQKQVDTFKKMSNVHEEVARLTEELHVLSIAKEERRKDTKATEDAGDGTMLPPETQKRIVMLELTCQNQASAMQLLEEQKNDLSEDLCRARNELQSLNERAAVTESGDNGRIASQMLSIELEEQLEKCLADKTELMKVLHSWEAEKAELVLKLMEENAELVSKIEKLSIEKVSSAESIEILENLTLHEKQEMEKSEKRAHGQEDEADGQLGRHDSKENLNDSLLKLMEESKELMDKVEMFTDERREVLEKLDAISIENQAYICELDKLKEVNEQLRCYSVELESTKTDLEGKLRAKNDEKESIQHELDSVRVRKTTDNASIAASSFQTSPVLIRQEPSFANERYEQALVAVENEVTNYNKNKDKQKKQQASKKLAANAKKLVTMSKQLLSDYSACLHERGMLNDQIAVLVQQTQTLQQVDAAGSYDNRNNVGGAVSELICPREGTKLGQTTELEMASDKSSDDEPELLKVELNSKNEEIIALKRIVEAQAMAKSTELLHLQQQLLDAKNEALHLRLLAEQAEDLRAKSDILHAERDSNEETIKHLNVELQCSNAIVQQQLEAIATMEARINKLSQTAEEYRCSRRNFDEMKQQTQERDALLSTRSANEKSEKAELEHKNQELLDKLKKFAANLKRKNVQCNKLEQENKQLVEANQRLAEQQERIALKSLTDSDTLQLQEENETLGQRLHHLNNELHRLLEQKYQMEAEWQTSRDEVAALNGKLHAAEEGHVLLANRLHVLEEELETQRVELEAGRKELVSKTSKIEKCKAIIKEKIKETHRLQEYERRTTYLEDELRMTQSKLEDFHNQTLLLGRLKGEKEELNALIRAEEEQRRSLEHLLEDKKKELADAYDKERTVSSMLVRVETWVRWFANRWRSPDDGPLSDAIADQVVAISDLFAWCALLVDTESIIARVLEEKTNGLWLINQRLQETEQNAKSLHGEMENVKAQLTASQNENSEQKETIAKITQQLEHAQGELQQAINTHSQIAQLQSELCILQNRLQEADVMCSSLQNSLDAAEKTNMEMSREILQLRETLVISEQLVHREKVNANELLSANEALHEEMELLRSQTSVLEKSHHNLELEYKNWREEDGMKLVQLKKEAETRESKINDELKRKDLELNLMREEYNEQLVQTNQELVSLRKDNEEQMLTMKQLKDALRKKDDELQLLRTDFEELLVEKTQTKDQFVDAIRQKEEVLQALRKDYETNLIENTRTNVQLTQKDQELQSLRKDYEEQLMKTQTNNEVNVVIRQKHEELGAFINDCDVQKDLELAELRKGFEAQLMEKTQNMDQLNDALRKKEKELQSLRKSLEEQLEKKAQTKDQMDELKDEELEALRQDYEEELKKVKHSKQQLHEALERKDNELESLRKTYKECCDQQDMLSRRHFQELDALQQKLLESVGERVSLQQSIDGMMRAADDQTKEINRLRARIASLEKQTNENLTNTSILSSLNEALNEELDQLQERMQSAAEGGLGGAVVDNRTLEGVIRQKNETIEELEAQRTLMQKEITDLKVKAGKLLRKLKETRARCDALEAVNAIPAVGTTADGSTFQPTSEVSNELLDGRVRELESQLNELHHEKNALLVKLDTLEAACEKLTELKEYQDRQIELLRDASQEQELRDRLQRTTAVLQMRESEVVHLNTQVKQLAGATETADRLNAQLSELEGTVPLPETAANPVQLQLAELERTNFLLQEEKFEISRELEALNQQILHDLQFEDRLHKATLELDAQNVELLMLRSTLEQMQSGGETDLAAATTARDQIAILEARVLELEEQKAKYEQQLQTPIEALEFERVGEHASQQPEVATMDRPMNPEVREVLERQEQEIVTLKEQLAVRSAEYARLAAHVDPTRLLGIINSGAPALPAPEQQQNADRDSRAELELALYMIYQRDMRCDELELELRNLLEERDALQLRLSNALRMHEESRLKRVAVPTGGDIVEYATSGEYAIESSLEGEVAAAQVLADDPRPMSSMSPDLSSKLSELHSISYSKEKRWQEEREDRNRQLTLIQRDLANMPLEAATKITGTDVTADADMSSQQSASSVLLNWILGKK</sequence>
<feature type="compositionally biased region" description="Basic and acidic residues" evidence="2">
    <location>
        <begin position="692"/>
        <end position="706"/>
    </location>
</feature>
<dbReference type="PANTHER" id="PTHR47357:SF1">
    <property type="entry name" value="SPINDLE POLE BODY COMPONENT 110"/>
    <property type="match status" value="1"/>
</dbReference>
<feature type="region of interest" description="Disordered" evidence="2">
    <location>
        <begin position="108"/>
        <end position="127"/>
    </location>
</feature>
<name>A0AAG5DNX0_ANOAO</name>
<organism evidence="3 4">
    <name type="scientific">Anopheles atroparvus</name>
    <name type="common">European mosquito</name>
    <dbReference type="NCBI Taxonomy" id="41427"/>
    <lineage>
        <taxon>Eukaryota</taxon>
        <taxon>Metazoa</taxon>
        <taxon>Ecdysozoa</taxon>
        <taxon>Arthropoda</taxon>
        <taxon>Hexapoda</taxon>
        <taxon>Insecta</taxon>
        <taxon>Pterygota</taxon>
        <taxon>Neoptera</taxon>
        <taxon>Endopterygota</taxon>
        <taxon>Diptera</taxon>
        <taxon>Nematocera</taxon>
        <taxon>Culicoidea</taxon>
        <taxon>Culicidae</taxon>
        <taxon>Anophelinae</taxon>
        <taxon>Anopheles</taxon>
    </lineage>
</organism>
<evidence type="ECO:0000313" key="3">
    <source>
        <dbReference type="EnsemblMetazoa" id="ENSAATROPP012836"/>
    </source>
</evidence>
<evidence type="ECO:0000256" key="2">
    <source>
        <dbReference type="SAM" id="MobiDB-lite"/>
    </source>
</evidence>
<feature type="region of interest" description="Disordered" evidence="2">
    <location>
        <begin position="692"/>
        <end position="720"/>
    </location>
</feature>
<dbReference type="EnsemblMetazoa" id="ENSAATROPT014084">
    <property type="protein sequence ID" value="ENSAATROPP012836"/>
    <property type="gene ID" value="ENSAATROPG011417"/>
</dbReference>
<feature type="coiled-coil region" evidence="1">
    <location>
        <begin position="569"/>
        <end position="596"/>
    </location>
</feature>
<reference evidence="3" key="1">
    <citation type="submission" date="2024-04" db="UniProtKB">
        <authorList>
            <consortium name="EnsemblMetazoa"/>
        </authorList>
    </citation>
    <scope>IDENTIFICATION</scope>
    <source>
        <strain evidence="3">EBRO</strain>
    </source>
</reference>
<feature type="coiled-coil region" evidence="1">
    <location>
        <begin position="642"/>
        <end position="673"/>
    </location>
</feature>
<feature type="coiled-coil region" evidence="1">
    <location>
        <begin position="1433"/>
        <end position="1575"/>
    </location>
</feature>
<proteinExistence type="predicted"/>
<keyword evidence="4" id="KW-1185">Reference proteome</keyword>
<dbReference type="PANTHER" id="PTHR47357">
    <property type="entry name" value="COP1-INTERACTIVE PROTEIN 1"/>
    <property type="match status" value="1"/>
</dbReference>
<dbReference type="GO" id="GO:0005200">
    <property type="term" value="F:structural constituent of cytoskeleton"/>
    <property type="evidence" value="ECO:0007669"/>
    <property type="project" value="TreeGrafter"/>
</dbReference>
<feature type="coiled-coil region" evidence="1">
    <location>
        <begin position="1917"/>
        <end position="2107"/>
    </location>
</feature>
<evidence type="ECO:0000313" key="4">
    <source>
        <dbReference type="Proteomes" id="UP000075880"/>
    </source>
</evidence>
<feature type="compositionally biased region" description="Low complexity" evidence="2">
    <location>
        <begin position="108"/>
        <end position="120"/>
    </location>
</feature>
<accession>A0AAG5DNX0</accession>
<evidence type="ECO:0000256" key="1">
    <source>
        <dbReference type="SAM" id="Coils"/>
    </source>
</evidence>
<feature type="coiled-coil region" evidence="1">
    <location>
        <begin position="1601"/>
        <end position="1749"/>
    </location>
</feature>
<feature type="coiled-coil region" evidence="1">
    <location>
        <begin position="844"/>
        <end position="871"/>
    </location>
</feature>
<feature type="coiled-coil region" evidence="1">
    <location>
        <begin position="410"/>
        <end position="507"/>
    </location>
</feature>
<keyword evidence="1" id="KW-0175">Coiled coil</keyword>
<feature type="coiled-coil region" evidence="1">
    <location>
        <begin position="771"/>
        <end position="816"/>
    </location>
</feature>